<dbReference type="EMBL" id="BGZK01000093">
    <property type="protein sequence ID" value="GBP18166.1"/>
    <property type="molecule type" value="Genomic_DNA"/>
</dbReference>
<feature type="region of interest" description="Disordered" evidence="1">
    <location>
        <begin position="60"/>
        <end position="98"/>
    </location>
</feature>
<evidence type="ECO:0000256" key="1">
    <source>
        <dbReference type="SAM" id="MobiDB-lite"/>
    </source>
</evidence>
<protein>
    <submittedName>
        <fullName evidence="2">Uncharacterized protein</fullName>
    </submittedName>
</protein>
<organism evidence="2 3">
    <name type="scientific">Eumeta variegata</name>
    <name type="common">Bagworm moth</name>
    <name type="synonym">Eumeta japonica</name>
    <dbReference type="NCBI Taxonomy" id="151549"/>
    <lineage>
        <taxon>Eukaryota</taxon>
        <taxon>Metazoa</taxon>
        <taxon>Ecdysozoa</taxon>
        <taxon>Arthropoda</taxon>
        <taxon>Hexapoda</taxon>
        <taxon>Insecta</taxon>
        <taxon>Pterygota</taxon>
        <taxon>Neoptera</taxon>
        <taxon>Endopterygota</taxon>
        <taxon>Lepidoptera</taxon>
        <taxon>Glossata</taxon>
        <taxon>Ditrysia</taxon>
        <taxon>Tineoidea</taxon>
        <taxon>Psychidae</taxon>
        <taxon>Oiketicinae</taxon>
        <taxon>Eumeta</taxon>
    </lineage>
</organism>
<proteinExistence type="predicted"/>
<reference evidence="2 3" key="1">
    <citation type="journal article" date="2019" name="Commun. Biol.">
        <title>The bagworm genome reveals a unique fibroin gene that provides high tensile strength.</title>
        <authorList>
            <person name="Kono N."/>
            <person name="Nakamura H."/>
            <person name="Ohtoshi R."/>
            <person name="Tomita M."/>
            <person name="Numata K."/>
            <person name="Arakawa K."/>
        </authorList>
    </citation>
    <scope>NUCLEOTIDE SEQUENCE [LARGE SCALE GENOMIC DNA]</scope>
</reference>
<evidence type="ECO:0000313" key="2">
    <source>
        <dbReference type="EMBL" id="GBP18166.1"/>
    </source>
</evidence>
<feature type="compositionally biased region" description="Basic residues" evidence="1">
    <location>
        <begin position="69"/>
        <end position="79"/>
    </location>
</feature>
<gene>
    <name evidence="2" type="ORF">EVAR_12949_1</name>
</gene>
<name>A0A4C1TWY3_EUMVA</name>
<feature type="compositionally biased region" description="Basic and acidic residues" evidence="1">
    <location>
        <begin position="1"/>
        <end position="39"/>
    </location>
</feature>
<dbReference type="Proteomes" id="UP000299102">
    <property type="component" value="Unassembled WGS sequence"/>
</dbReference>
<comment type="caution">
    <text evidence="2">The sequence shown here is derived from an EMBL/GenBank/DDBJ whole genome shotgun (WGS) entry which is preliminary data.</text>
</comment>
<sequence>MGRETRANRESGQNKERDVERMKERENENESKSKVEVNRGKRSGLISGIVLRSELRIVTLRDPSSGSFRNRRRRVRKGQRANESRRPQRSEAFAGKLV</sequence>
<evidence type="ECO:0000313" key="3">
    <source>
        <dbReference type="Proteomes" id="UP000299102"/>
    </source>
</evidence>
<feature type="region of interest" description="Disordered" evidence="1">
    <location>
        <begin position="1"/>
        <end position="43"/>
    </location>
</feature>
<feature type="compositionally biased region" description="Basic and acidic residues" evidence="1">
    <location>
        <begin position="80"/>
        <end position="89"/>
    </location>
</feature>
<accession>A0A4C1TWY3</accession>
<dbReference type="AlphaFoldDB" id="A0A4C1TWY3"/>
<keyword evidence="3" id="KW-1185">Reference proteome</keyword>